<keyword evidence="1" id="KW-0472">Membrane</keyword>
<proteinExistence type="predicted"/>
<evidence type="ECO:0000313" key="3">
    <source>
        <dbReference type="Proteomes" id="UP001283361"/>
    </source>
</evidence>
<dbReference type="AlphaFoldDB" id="A0AAE1EBV8"/>
<keyword evidence="3" id="KW-1185">Reference proteome</keyword>
<evidence type="ECO:0000313" key="2">
    <source>
        <dbReference type="EMBL" id="KAK3800278.1"/>
    </source>
</evidence>
<dbReference type="EMBL" id="JAWDGP010000465">
    <property type="protein sequence ID" value="KAK3800278.1"/>
    <property type="molecule type" value="Genomic_DNA"/>
</dbReference>
<organism evidence="2 3">
    <name type="scientific">Elysia crispata</name>
    <name type="common">lettuce slug</name>
    <dbReference type="NCBI Taxonomy" id="231223"/>
    <lineage>
        <taxon>Eukaryota</taxon>
        <taxon>Metazoa</taxon>
        <taxon>Spiralia</taxon>
        <taxon>Lophotrochozoa</taxon>
        <taxon>Mollusca</taxon>
        <taxon>Gastropoda</taxon>
        <taxon>Heterobranchia</taxon>
        <taxon>Euthyneura</taxon>
        <taxon>Panpulmonata</taxon>
        <taxon>Sacoglossa</taxon>
        <taxon>Placobranchoidea</taxon>
        <taxon>Plakobranchidae</taxon>
        <taxon>Elysia</taxon>
    </lineage>
</organism>
<feature type="transmembrane region" description="Helical" evidence="1">
    <location>
        <begin position="31"/>
        <end position="56"/>
    </location>
</feature>
<sequence>MSGAKSVSEVMNHNARSVRELGFFFFSSPHLLVPVGTVTFWSVLATSAFPTTLFFMNNGSKPVSLRRRACERHCSTSDEGSPILHGKALLVMKESPILHGKALLVMKESPILHGKALLVMKESPILHGIALLVMKESLILHHVHG</sequence>
<accession>A0AAE1EBV8</accession>
<keyword evidence="1" id="KW-1133">Transmembrane helix</keyword>
<reference evidence="2" key="1">
    <citation type="journal article" date="2023" name="G3 (Bethesda)">
        <title>A reference genome for the long-term kleptoplast-retaining sea slug Elysia crispata morphotype clarki.</title>
        <authorList>
            <person name="Eastman K.E."/>
            <person name="Pendleton A.L."/>
            <person name="Shaikh M.A."/>
            <person name="Suttiyut T."/>
            <person name="Ogas R."/>
            <person name="Tomko P."/>
            <person name="Gavelis G."/>
            <person name="Widhalm J.R."/>
            <person name="Wisecaver J.H."/>
        </authorList>
    </citation>
    <scope>NUCLEOTIDE SEQUENCE</scope>
    <source>
        <strain evidence="2">ECLA1</strain>
    </source>
</reference>
<keyword evidence="1" id="KW-0812">Transmembrane</keyword>
<dbReference type="Proteomes" id="UP001283361">
    <property type="component" value="Unassembled WGS sequence"/>
</dbReference>
<comment type="caution">
    <text evidence="2">The sequence shown here is derived from an EMBL/GenBank/DDBJ whole genome shotgun (WGS) entry which is preliminary data.</text>
</comment>
<protein>
    <submittedName>
        <fullName evidence="2">Uncharacterized protein</fullName>
    </submittedName>
</protein>
<name>A0AAE1EBV8_9GAST</name>
<gene>
    <name evidence="2" type="ORF">RRG08_025993</name>
</gene>
<evidence type="ECO:0000256" key="1">
    <source>
        <dbReference type="SAM" id="Phobius"/>
    </source>
</evidence>